<organism evidence="7 8">
    <name type="scientific">Sphingobacterium thalpophilum</name>
    <dbReference type="NCBI Taxonomy" id="259"/>
    <lineage>
        <taxon>Bacteria</taxon>
        <taxon>Pseudomonadati</taxon>
        <taxon>Bacteroidota</taxon>
        <taxon>Sphingobacteriia</taxon>
        <taxon>Sphingobacteriales</taxon>
        <taxon>Sphingobacteriaceae</taxon>
        <taxon>Sphingobacterium</taxon>
    </lineage>
</organism>
<evidence type="ECO:0000256" key="5">
    <source>
        <dbReference type="SAM" id="Phobius"/>
    </source>
</evidence>
<evidence type="ECO:0000259" key="6">
    <source>
        <dbReference type="Pfam" id="PF07291"/>
    </source>
</evidence>
<dbReference type="RefSeq" id="WP_232048616.1">
    <property type="nucleotide sequence ID" value="NZ_LR590484.1"/>
</dbReference>
<dbReference type="GO" id="GO:0016020">
    <property type="term" value="C:membrane"/>
    <property type="evidence" value="ECO:0007669"/>
    <property type="project" value="UniProtKB-SubCell"/>
</dbReference>
<gene>
    <name evidence="7" type="ORF">NCTC11429_00438</name>
</gene>
<feature type="transmembrane region" description="Helical" evidence="5">
    <location>
        <begin position="16"/>
        <end position="38"/>
    </location>
</feature>
<keyword evidence="4 5" id="KW-0472">Membrane</keyword>
<dbReference type="GO" id="GO:0030416">
    <property type="term" value="P:methylamine metabolic process"/>
    <property type="evidence" value="ECO:0007669"/>
    <property type="project" value="InterPro"/>
</dbReference>
<keyword evidence="3 5" id="KW-1133">Transmembrane helix</keyword>
<feature type="transmembrane region" description="Helical" evidence="5">
    <location>
        <begin position="83"/>
        <end position="107"/>
    </location>
</feature>
<accession>A0A4V6KPG5</accession>
<evidence type="ECO:0000256" key="1">
    <source>
        <dbReference type="ARBA" id="ARBA00004141"/>
    </source>
</evidence>
<dbReference type="InterPro" id="IPR009908">
    <property type="entry name" value="Methylamine_util_MauE"/>
</dbReference>
<sequence>METTITYQDQRKRKQIAFNIVIALLLLLWVPVVIDKIIDFTSFKDGILNQPFSDSLGLVLIYTLPALELLIVFVLVSEKFRRIGLILSAFLMTVFTGYIAVALLGAWEKRPCGCGSVIKGMNWTQHFFFNLFFLVLSISGLYLWYKLRGSDVGNGTAEGGSAKRQI</sequence>
<feature type="transmembrane region" description="Helical" evidence="5">
    <location>
        <begin position="58"/>
        <end position="76"/>
    </location>
</feature>
<reference evidence="7 8" key="1">
    <citation type="submission" date="2019-05" db="EMBL/GenBank/DDBJ databases">
        <authorList>
            <consortium name="Pathogen Informatics"/>
        </authorList>
    </citation>
    <scope>NUCLEOTIDE SEQUENCE [LARGE SCALE GENOMIC DNA]</scope>
    <source>
        <strain evidence="7 8">NCTC11429</strain>
    </source>
</reference>
<dbReference type="AlphaFoldDB" id="A0A4V6KPG5"/>
<name>A0A4V6KPG5_9SPHI</name>
<dbReference type="GeneID" id="78461254"/>
<feature type="domain" description="Methylamine utilisation protein MauE" evidence="6">
    <location>
        <begin position="16"/>
        <end position="142"/>
    </location>
</feature>
<proteinExistence type="predicted"/>
<dbReference type="Pfam" id="PF07291">
    <property type="entry name" value="MauE"/>
    <property type="match status" value="1"/>
</dbReference>
<evidence type="ECO:0000256" key="3">
    <source>
        <dbReference type="ARBA" id="ARBA00022989"/>
    </source>
</evidence>
<dbReference type="STRING" id="1123265.GCA_000686625_03170"/>
<keyword evidence="2 5" id="KW-0812">Transmembrane</keyword>
<feature type="transmembrane region" description="Helical" evidence="5">
    <location>
        <begin position="127"/>
        <end position="145"/>
    </location>
</feature>
<dbReference type="Proteomes" id="UP000308196">
    <property type="component" value="Chromosome"/>
</dbReference>
<dbReference type="EMBL" id="LR590484">
    <property type="protein sequence ID" value="VTR29498.1"/>
    <property type="molecule type" value="Genomic_DNA"/>
</dbReference>
<evidence type="ECO:0000256" key="4">
    <source>
        <dbReference type="ARBA" id="ARBA00023136"/>
    </source>
</evidence>
<dbReference type="KEGG" id="stha:NCTC11429_00438"/>
<comment type="subcellular location">
    <subcellularLocation>
        <location evidence="1">Membrane</location>
        <topology evidence="1">Multi-pass membrane protein</topology>
    </subcellularLocation>
</comment>
<evidence type="ECO:0000256" key="2">
    <source>
        <dbReference type="ARBA" id="ARBA00022692"/>
    </source>
</evidence>
<evidence type="ECO:0000313" key="7">
    <source>
        <dbReference type="EMBL" id="VTR29498.1"/>
    </source>
</evidence>
<evidence type="ECO:0000313" key="8">
    <source>
        <dbReference type="Proteomes" id="UP000308196"/>
    </source>
</evidence>
<protein>
    <recommendedName>
        <fullName evidence="6">Methylamine utilisation protein MauE domain-containing protein</fullName>
    </recommendedName>
</protein>